<dbReference type="SMART" id="SM00487">
    <property type="entry name" value="DEXDc"/>
    <property type="match status" value="1"/>
</dbReference>
<evidence type="ECO:0000313" key="6">
    <source>
        <dbReference type="Proteomes" id="UP000327030"/>
    </source>
</evidence>
<name>A0A5P6VRF7_PSEXY</name>
<dbReference type="GO" id="GO:0004386">
    <property type="term" value="F:helicase activity"/>
    <property type="evidence" value="ECO:0007669"/>
    <property type="project" value="UniProtKB-KW"/>
</dbReference>
<dbReference type="Pfam" id="PF00176">
    <property type="entry name" value="SNF2-rel_dom"/>
    <property type="match status" value="1"/>
</dbReference>
<gene>
    <name evidence="5" type="ORF">FXF36_10460</name>
</gene>
<keyword evidence="2" id="KW-0175">Coiled coil</keyword>
<reference evidence="6" key="1">
    <citation type="submission" date="2019-08" db="EMBL/GenBank/DDBJ databases">
        <title>Complete Genome Sequence of the Polysaccharide-Degrading Rumen Bacterium Pseudobutyrivibrio xylanivorans MA3014.</title>
        <authorList>
            <person name="Palevich N."/>
            <person name="Maclean P.H."/>
            <person name="Kelly W.J."/>
            <person name="Leahy S.C."/>
            <person name="Rakonjac J."/>
            <person name="Attwood G.T."/>
        </authorList>
    </citation>
    <scope>NUCLEOTIDE SEQUENCE [LARGE SCALE GENOMIC DNA]</scope>
    <source>
        <strain evidence="6">MA3014</strain>
    </source>
</reference>
<dbReference type="AlphaFoldDB" id="A0A5P6VRF7"/>
<keyword evidence="5" id="KW-0547">Nucleotide-binding</keyword>
<dbReference type="Pfam" id="PF00271">
    <property type="entry name" value="Helicase_C"/>
    <property type="match status" value="1"/>
</dbReference>
<keyword evidence="5" id="KW-0347">Helicase</keyword>
<dbReference type="InterPro" id="IPR014001">
    <property type="entry name" value="Helicase_ATP-bd"/>
</dbReference>
<dbReference type="GO" id="GO:0016787">
    <property type="term" value="F:hydrolase activity"/>
    <property type="evidence" value="ECO:0007669"/>
    <property type="project" value="UniProtKB-KW"/>
</dbReference>
<accession>A0A5P6VRF7</accession>
<dbReference type="InterPro" id="IPR001650">
    <property type="entry name" value="Helicase_C-like"/>
</dbReference>
<evidence type="ECO:0000259" key="4">
    <source>
        <dbReference type="PROSITE" id="PS51194"/>
    </source>
</evidence>
<evidence type="ECO:0000256" key="2">
    <source>
        <dbReference type="SAM" id="Coils"/>
    </source>
</evidence>
<dbReference type="PROSITE" id="PS51194">
    <property type="entry name" value="HELICASE_CTER"/>
    <property type="match status" value="1"/>
</dbReference>
<feature type="domain" description="Helicase ATP-binding" evidence="3">
    <location>
        <begin position="110"/>
        <end position="295"/>
    </location>
</feature>
<dbReference type="InterPro" id="IPR000330">
    <property type="entry name" value="SNF2_N"/>
</dbReference>
<dbReference type="InterPro" id="IPR027417">
    <property type="entry name" value="P-loop_NTPase"/>
</dbReference>
<evidence type="ECO:0000313" key="5">
    <source>
        <dbReference type="EMBL" id="QFJ55253.1"/>
    </source>
</evidence>
<keyword evidence="1" id="KW-0378">Hydrolase</keyword>
<dbReference type="PROSITE" id="PS51192">
    <property type="entry name" value="HELICASE_ATP_BIND_1"/>
    <property type="match status" value="1"/>
</dbReference>
<dbReference type="OrthoDB" id="9814088at2"/>
<dbReference type="GO" id="GO:0005524">
    <property type="term" value="F:ATP binding"/>
    <property type="evidence" value="ECO:0007669"/>
    <property type="project" value="InterPro"/>
</dbReference>
<proteinExistence type="predicted"/>
<dbReference type="SUPFAM" id="SSF52540">
    <property type="entry name" value="P-loop containing nucleoside triphosphate hydrolases"/>
    <property type="match status" value="2"/>
</dbReference>
<sequence>MRGAHNMNEINVGDVVKVVSNNAIGAVINILRNSRTTNSYAYEVLVNGEKLILDVTQLVKADSNNKSFDSRKEFDAYLSSLAISNPGKDLYSIKSANIDFIPYQYRPVLKMIKSDQPRILIADDVGVGKTIEAGLIVKELTARQSMKNIMIFCPRPLVAEGKWQNEMKNKFGEKFTHIDRSKLRAAIKECDYDGEWPDEYGRCIIPYSILDEQLLGGMDEPGKRKELGLLDLNPSPKFDLVIVDEAHHIRNQNTQAYQVIQYFCMHAEAVVFLTATPIQLGDRDLFVLLNLLRPDYIIDEDTYKSMAEPNPYINKAIDIVRGRQAEWRDNAISILTSAQALEWSNRTALGQQLVELCEKISCASDDSKDRVEIISRLEKLHTFSNIINRTRKRDIGNFTTRKPITVRCDFTPQQQKLYDELIEVQSKILSTYYKDSMIKFLMSTLFRQAASCIFGLAPSIEDILTRHISLEGIEENFDNFESEDGFKITVSDEIKKEIIQVVNDARTIDVKDNKLDALIKIIREKNTFENNKIMIFSAFRHTLNYLYEHLKEEGYRVGLVTGSTKDEDRILQRERFMKKKEDEMSLDILLFSEVGCEGLDYQFCDCMINYDLPWNPMRIEQRIGRIDRNGQKSDSVLIYNMITDGTIDADIYDRCLTRIGVFNESLGCGELILGELTKEIQNIAVDYKLTEEEKKDKLVQLSDNKIRLLNENRIMEENQYDFLSIRMPFDDDKENIRNNTGNWMTVEKVENLINEWLKKNYSKELVRKNESIFVSLSKIERTELLSKYKKMKYKLSFYDKEWVNYLKGTEDKYVFSFDAELAKRIEVNYVGLTHPMTIMASYDLVESDKKFIRLKARPDMHLDKKIDFAIYEWRYIGEHNNSQLKIIADEEYSDVIEKLILESSVITGGIPVEIDKFYERQQALWSEERQEFIEKQKEIFNRREESLKISYQHRLETIKRQELLADNANITRMKKKEYENVMRDLEARLDEQENKKMKVDLLSKFVCAGSIEVSE</sequence>
<dbReference type="EMBL" id="CP043028">
    <property type="protein sequence ID" value="QFJ55253.1"/>
    <property type="molecule type" value="Genomic_DNA"/>
</dbReference>
<feature type="domain" description="Helicase C-terminal" evidence="4">
    <location>
        <begin position="514"/>
        <end position="684"/>
    </location>
</feature>
<dbReference type="Proteomes" id="UP000327030">
    <property type="component" value="Chromosome 1"/>
</dbReference>
<dbReference type="Gene3D" id="3.40.50.10810">
    <property type="entry name" value="Tandem AAA-ATPase domain"/>
    <property type="match status" value="1"/>
</dbReference>
<protein>
    <submittedName>
        <fullName evidence="5">DEAD/DEAH box helicase</fullName>
    </submittedName>
</protein>
<dbReference type="Gene3D" id="3.40.50.300">
    <property type="entry name" value="P-loop containing nucleotide triphosphate hydrolases"/>
    <property type="match status" value="1"/>
</dbReference>
<dbReference type="SMART" id="SM00490">
    <property type="entry name" value="HELICc"/>
    <property type="match status" value="1"/>
</dbReference>
<feature type="coiled-coil region" evidence="2">
    <location>
        <begin position="968"/>
        <end position="1002"/>
    </location>
</feature>
<dbReference type="InterPro" id="IPR038718">
    <property type="entry name" value="SNF2-like_sf"/>
</dbReference>
<dbReference type="CDD" id="cd18793">
    <property type="entry name" value="SF2_C_SNF"/>
    <property type="match status" value="1"/>
</dbReference>
<dbReference type="InterPro" id="IPR049730">
    <property type="entry name" value="SNF2/RAD54-like_C"/>
</dbReference>
<organism evidence="5 6">
    <name type="scientific">Pseudobutyrivibrio xylanivorans</name>
    <dbReference type="NCBI Taxonomy" id="185007"/>
    <lineage>
        <taxon>Bacteria</taxon>
        <taxon>Bacillati</taxon>
        <taxon>Bacillota</taxon>
        <taxon>Clostridia</taxon>
        <taxon>Lachnospirales</taxon>
        <taxon>Lachnospiraceae</taxon>
        <taxon>Pseudobutyrivibrio</taxon>
    </lineage>
</organism>
<feature type="coiled-coil region" evidence="2">
    <location>
        <begin position="673"/>
        <end position="718"/>
    </location>
</feature>
<keyword evidence="5" id="KW-0067">ATP-binding</keyword>
<dbReference type="KEGG" id="pxv:FXF36_10460"/>
<evidence type="ECO:0000256" key="1">
    <source>
        <dbReference type="ARBA" id="ARBA00022801"/>
    </source>
</evidence>
<dbReference type="PANTHER" id="PTHR10799">
    <property type="entry name" value="SNF2/RAD54 HELICASE FAMILY"/>
    <property type="match status" value="1"/>
</dbReference>
<evidence type="ECO:0000259" key="3">
    <source>
        <dbReference type="PROSITE" id="PS51192"/>
    </source>
</evidence>